<comment type="cofactor">
    <cofactor evidence="1">
        <name>Mg(2+)</name>
        <dbReference type="ChEBI" id="CHEBI:18420"/>
    </cofactor>
</comment>
<evidence type="ECO:0000256" key="11">
    <source>
        <dbReference type="ARBA" id="ARBA00031693"/>
    </source>
</evidence>
<dbReference type="GO" id="GO:0000287">
    <property type="term" value="F:magnesium ion binding"/>
    <property type="evidence" value="ECO:0007669"/>
    <property type="project" value="TreeGrafter"/>
</dbReference>
<name>A0A1E7Z7U1_9ALTE</name>
<keyword evidence="6" id="KW-0028">Amino-acid biosynthesis</keyword>
<dbReference type="SFLD" id="SFLDF00029">
    <property type="entry name" value="phosphoserine_phosphatase"/>
    <property type="match status" value="1"/>
</dbReference>
<sequence length="334" mass="35360">MSVLTVSSLHSQQGLLALFGAQPDGVVFKDAQWQAASGSEAATDAVLTVYAPALTLSQLAGITQALEGTCDLHGFTLHPLSGKFHEVVVKAPVTVLDESALKPQLEAIAAQYYVDIVVQHNQPELARPGLLVMDMDSTIIQIECIDEIAKLAGLGEKVAEVTARAMRGELAFSESLISRVACLKGVPVAQLAQIRDSIPLMPGVVPLIAELKAHGWKIAIASGGFTYFAAYVKERLGLDAAYSNTLKVDGDVLAGEVVGEIVDADVKARRVASLADEWQIPMSQTVAMGDGANDLVMMAKAALGVACHAKPLVREKADTAIRYSGLQGMLYLLK</sequence>
<keyword evidence="9" id="KW-0460">Magnesium</keyword>
<dbReference type="InterPro" id="IPR036412">
    <property type="entry name" value="HAD-like_sf"/>
</dbReference>
<dbReference type="PANTHER" id="PTHR43344">
    <property type="entry name" value="PHOSPHOSERINE PHOSPHATASE"/>
    <property type="match status" value="1"/>
</dbReference>
<dbReference type="SFLD" id="SFLDS00003">
    <property type="entry name" value="Haloacid_Dehalogenase"/>
    <property type="match status" value="1"/>
</dbReference>
<dbReference type="NCBIfam" id="TIGR01488">
    <property type="entry name" value="HAD-SF-IB"/>
    <property type="match status" value="1"/>
</dbReference>
<dbReference type="SUPFAM" id="SSF56784">
    <property type="entry name" value="HAD-like"/>
    <property type="match status" value="1"/>
</dbReference>
<dbReference type="AlphaFoldDB" id="A0A1E7Z7U1"/>
<comment type="similarity">
    <text evidence="3">Belongs to the HAD-like hydrolase superfamily. SerB family.</text>
</comment>
<keyword evidence="7" id="KW-0479">Metal-binding</keyword>
<dbReference type="EMBL" id="MDHN01000039">
    <property type="protein sequence ID" value="OFC69547.1"/>
    <property type="molecule type" value="Genomic_DNA"/>
</dbReference>
<dbReference type="NCBIfam" id="TIGR00338">
    <property type="entry name" value="serB"/>
    <property type="match status" value="1"/>
</dbReference>
<accession>A0A1E7Z7U1</accession>
<dbReference type="GO" id="GO:0036424">
    <property type="term" value="F:L-phosphoserine phosphatase activity"/>
    <property type="evidence" value="ECO:0007669"/>
    <property type="project" value="InterPro"/>
</dbReference>
<organism evidence="15 16">
    <name type="scientific">Alteromonas confluentis</name>
    <dbReference type="NCBI Taxonomy" id="1656094"/>
    <lineage>
        <taxon>Bacteria</taxon>
        <taxon>Pseudomonadati</taxon>
        <taxon>Pseudomonadota</taxon>
        <taxon>Gammaproteobacteria</taxon>
        <taxon>Alteromonadales</taxon>
        <taxon>Alteromonadaceae</taxon>
        <taxon>Alteromonas/Salinimonas group</taxon>
        <taxon>Alteromonas</taxon>
    </lineage>
</organism>
<evidence type="ECO:0000256" key="3">
    <source>
        <dbReference type="ARBA" id="ARBA00009184"/>
    </source>
</evidence>
<feature type="active site" description="Proton donor" evidence="14">
    <location>
        <position position="136"/>
    </location>
</feature>
<evidence type="ECO:0000256" key="4">
    <source>
        <dbReference type="ARBA" id="ARBA00012640"/>
    </source>
</evidence>
<comment type="catalytic activity">
    <reaction evidence="13">
        <text>O-phospho-D-serine + H2O = D-serine + phosphate</text>
        <dbReference type="Rhea" id="RHEA:24873"/>
        <dbReference type="ChEBI" id="CHEBI:15377"/>
        <dbReference type="ChEBI" id="CHEBI:35247"/>
        <dbReference type="ChEBI" id="CHEBI:43474"/>
        <dbReference type="ChEBI" id="CHEBI:58680"/>
        <dbReference type="EC" id="3.1.3.3"/>
    </reaction>
</comment>
<dbReference type="InterPro" id="IPR023214">
    <property type="entry name" value="HAD_sf"/>
</dbReference>
<dbReference type="SFLD" id="SFLDG01137">
    <property type="entry name" value="C1.6.1:_Phosphoserine_Phosphat"/>
    <property type="match status" value="1"/>
</dbReference>
<dbReference type="EC" id="3.1.3.3" evidence="4"/>
<reference evidence="15 16" key="1">
    <citation type="submission" date="2016-08" db="EMBL/GenBank/DDBJ databases">
        <authorList>
            <person name="Seilhamer J.J."/>
        </authorList>
    </citation>
    <scope>NUCLEOTIDE SEQUENCE [LARGE SCALE GENOMIC DNA]</scope>
    <source>
        <strain evidence="15 16">KCTC 42603</strain>
    </source>
</reference>
<dbReference type="PANTHER" id="PTHR43344:SF2">
    <property type="entry name" value="PHOSPHOSERINE PHOSPHATASE"/>
    <property type="match status" value="1"/>
</dbReference>
<proteinExistence type="inferred from homology"/>
<protein>
    <recommendedName>
        <fullName evidence="5">Phosphoserine phosphatase</fullName>
        <ecNumber evidence="4">3.1.3.3</ecNumber>
    </recommendedName>
    <alternativeName>
        <fullName evidence="11">O-phosphoserine phosphohydrolase</fullName>
    </alternativeName>
</protein>
<evidence type="ECO:0000256" key="1">
    <source>
        <dbReference type="ARBA" id="ARBA00001946"/>
    </source>
</evidence>
<keyword evidence="10" id="KW-0718">Serine biosynthesis</keyword>
<evidence type="ECO:0000256" key="8">
    <source>
        <dbReference type="ARBA" id="ARBA00022801"/>
    </source>
</evidence>
<gene>
    <name evidence="15" type="ORF">BFC18_17645</name>
</gene>
<keyword evidence="16" id="KW-1185">Reference proteome</keyword>
<evidence type="ECO:0000256" key="9">
    <source>
        <dbReference type="ARBA" id="ARBA00022842"/>
    </source>
</evidence>
<comment type="catalytic activity">
    <reaction evidence="12">
        <text>O-phospho-L-serine + H2O = L-serine + phosphate</text>
        <dbReference type="Rhea" id="RHEA:21208"/>
        <dbReference type="ChEBI" id="CHEBI:15377"/>
        <dbReference type="ChEBI" id="CHEBI:33384"/>
        <dbReference type="ChEBI" id="CHEBI:43474"/>
        <dbReference type="ChEBI" id="CHEBI:57524"/>
        <dbReference type="EC" id="3.1.3.3"/>
    </reaction>
</comment>
<evidence type="ECO:0000256" key="6">
    <source>
        <dbReference type="ARBA" id="ARBA00022605"/>
    </source>
</evidence>
<dbReference type="GO" id="GO:0005737">
    <property type="term" value="C:cytoplasm"/>
    <property type="evidence" value="ECO:0007669"/>
    <property type="project" value="TreeGrafter"/>
</dbReference>
<dbReference type="UniPathway" id="UPA00135">
    <property type="reaction ID" value="UER00198"/>
</dbReference>
<dbReference type="Proteomes" id="UP000175691">
    <property type="component" value="Unassembled WGS sequence"/>
</dbReference>
<evidence type="ECO:0000313" key="15">
    <source>
        <dbReference type="EMBL" id="OFC69547.1"/>
    </source>
</evidence>
<dbReference type="CDD" id="cd07500">
    <property type="entry name" value="HAD_PSP"/>
    <property type="match status" value="1"/>
</dbReference>
<dbReference type="InterPro" id="IPR004469">
    <property type="entry name" value="PSP"/>
</dbReference>
<comment type="pathway">
    <text evidence="2">Amino-acid biosynthesis; L-serine biosynthesis; L-serine from 3-phospho-D-glycerate: step 3/3.</text>
</comment>
<dbReference type="Gene3D" id="3.40.50.1000">
    <property type="entry name" value="HAD superfamily/HAD-like"/>
    <property type="match status" value="1"/>
</dbReference>
<evidence type="ECO:0000256" key="2">
    <source>
        <dbReference type="ARBA" id="ARBA00005135"/>
    </source>
</evidence>
<evidence type="ECO:0000256" key="7">
    <source>
        <dbReference type="ARBA" id="ARBA00022723"/>
    </source>
</evidence>
<evidence type="ECO:0000313" key="16">
    <source>
        <dbReference type="Proteomes" id="UP000175691"/>
    </source>
</evidence>
<dbReference type="GO" id="GO:0006564">
    <property type="term" value="P:L-serine biosynthetic process"/>
    <property type="evidence" value="ECO:0007669"/>
    <property type="project" value="UniProtKB-KW"/>
</dbReference>
<evidence type="ECO:0000256" key="14">
    <source>
        <dbReference type="PIRSR" id="PIRSR604469-1"/>
    </source>
</evidence>
<dbReference type="InterPro" id="IPR050582">
    <property type="entry name" value="HAD-like_SerB"/>
</dbReference>
<feature type="active site" description="Nucleophile" evidence="14">
    <location>
        <position position="134"/>
    </location>
</feature>
<keyword evidence="8" id="KW-0378">Hydrolase</keyword>
<evidence type="ECO:0000256" key="13">
    <source>
        <dbReference type="ARBA" id="ARBA00048523"/>
    </source>
</evidence>
<comment type="caution">
    <text evidence="15">The sequence shown here is derived from an EMBL/GenBank/DDBJ whole genome shotgun (WGS) entry which is preliminary data.</text>
</comment>
<evidence type="ECO:0000256" key="10">
    <source>
        <dbReference type="ARBA" id="ARBA00023299"/>
    </source>
</evidence>
<dbReference type="STRING" id="1656094.BFC18_17645"/>
<dbReference type="Pfam" id="PF00702">
    <property type="entry name" value="Hydrolase"/>
    <property type="match status" value="1"/>
</dbReference>
<dbReference type="SFLD" id="SFLDG01136">
    <property type="entry name" value="C1.6:_Phosphoserine_Phosphatas"/>
    <property type="match status" value="1"/>
</dbReference>
<evidence type="ECO:0000256" key="12">
    <source>
        <dbReference type="ARBA" id="ARBA00048138"/>
    </source>
</evidence>
<evidence type="ECO:0000256" key="5">
    <source>
        <dbReference type="ARBA" id="ARBA00015196"/>
    </source>
</evidence>